<reference evidence="3" key="1">
    <citation type="submission" date="2020-06" db="EMBL/GenBank/DDBJ databases">
        <authorList>
            <consortium name="Plant Systems Biology data submission"/>
        </authorList>
    </citation>
    <scope>NUCLEOTIDE SEQUENCE</scope>
    <source>
        <strain evidence="3">D6</strain>
    </source>
</reference>
<evidence type="ECO:0000313" key="3">
    <source>
        <dbReference type="EMBL" id="CAB9531195.1"/>
    </source>
</evidence>
<feature type="transmembrane region" description="Helical" evidence="2">
    <location>
        <begin position="438"/>
        <end position="455"/>
    </location>
</feature>
<sequence>MIGQSFLPDLSHAALDLEGSSLAWLPQQASPRTSVNNPFSSSREDRRRSLDSNDGYSSYLVDADGNQYEPYSLAWRYLGLFVDCGDDEESEDEGDSKDERERHLSSDDNKGCIRKVLWAAYRDPNYSGGSIGEYQYYDPITGIYDESYCRSERCVPLDCHEPESENFELVGVFKETEGLYDFAEQLFKHQGYCLWSENTFEKMANFREYMVPYDCQQLYFPDDYGNTIYMAISPQPMGDMTIAVYSDAMCTKQSRTTIQDYIMLFYDLQGNYDKGKQIASSWTTAIKRWNHHMGVYKQCQPCRAYDLSAGGDAQENSGSADNNNRRRKRYLDENDGEGDEEQWGYDCDDYAGYTNCNQCYKFETHTTMEPATEADLKAATRQGTILAIRVDGKRYGHGWVDGGWFQKVPGWVKALFGILGWMVVVTSLTLFWKYVIPVISGLFGSFMDMVFPVWWRRKLPSAFKEHFHIEAEVKPEPEEDGFLKRKKPVSYVYT</sequence>
<keyword evidence="2" id="KW-1133">Transmembrane helix</keyword>
<feature type="compositionally biased region" description="Basic and acidic residues" evidence="1">
    <location>
        <begin position="42"/>
        <end position="51"/>
    </location>
</feature>
<feature type="region of interest" description="Disordered" evidence="1">
    <location>
        <begin position="28"/>
        <end position="51"/>
    </location>
</feature>
<feature type="region of interest" description="Disordered" evidence="1">
    <location>
        <begin position="310"/>
        <end position="340"/>
    </location>
</feature>
<feature type="compositionally biased region" description="Polar residues" evidence="1">
    <location>
        <begin position="28"/>
        <end position="39"/>
    </location>
</feature>
<gene>
    <name evidence="3" type="ORF">SEMRO_3318_G346670.1</name>
</gene>
<keyword evidence="2" id="KW-0472">Membrane</keyword>
<accession>A0A9N8F388</accession>
<protein>
    <submittedName>
        <fullName evidence="3">Uncharacterized protein</fullName>
    </submittedName>
</protein>
<evidence type="ECO:0000313" key="4">
    <source>
        <dbReference type="Proteomes" id="UP001153069"/>
    </source>
</evidence>
<proteinExistence type="predicted"/>
<dbReference type="AlphaFoldDB" id="A0A9N8F388"/>
<keyword evidence="4" id="KW-1185">Reference proteome</keyword>
<name>A0A9N8F388_9STRA</name>
<comment type="caution">
    <text evidence="3">The sequence shown here is derived from an EMBL/GenBank/DDBJ whole genome shotgun (WGS) entry which is preliminary data.</text>
</comment>
<evidence type="ECO:0000256" key="1">
    <source>
        <dbReference type="SAM" id="MobiDB-lite"/>
    </source>
</evidence>
<dbReference type="EMBL" id="CAICTM010003316">
    <property type="protein sequence ID" value="CAB9531195.1"/>
    <property type="molecule type" value="Genomic_DNA"/>
</dbReference>
<dbReference type="OrthoDB" id="48045at2759"/>
<evidence type="ECO:0000256" key="2">
    <source>
        <dbReference type="SAM" id="Phobius"/>
    </source>
</evidence>
<feature type="transmembrane region" description="Helical" evidence="2">
    <location>
        <begin position="414"/>
        <end position="432"/>
    </location>
</feature>
<organism evidence="3 4">
    <name type="scientific">Seminavis robusta</name>
    <dbReference type="NCBI Taxonomy" id="568900"/>
    <lineage>
        <taxon>Eukaryota</taxon>
        <taxon>Sar</taxon>
        <taxon>Stramenopiles</taxon>
        <taxon>Ochrophyta</taxon>
        <taxon>Bacillariophyta</taxon>
        <taxon>Bacillariophyceae</taxon>
        <taxon>Bacillariophycidae</taxon>
        <taxon>Naviculales</taxon>
        <taxon>Naviculaceae</taxon>
        <taxon>Seminavis</taxon>
    </lineage>
</organism>
<keyword evidence="2" id="KW-0812">Transmembrane</keyword>
<dbReference type="Proteomes" id="UP001153069">
    <property type="component" value="Unassembled WGS sequence"/>
</dbReference>